<feature type="region of interest" description="Disordered" evidence="1">
    <location>
        <begin position="1"/>
        <end position="54"/>
    </location>
</feature>
<sequence>MGSNHRVSKAVHPAGVRMTEAGNPPQDDDDDDFDAMLEEERGHFGQKQQAEKRAAEALVMRYSTSPAAIHASPNIPSLASIEKGLMPSSSPPRQFIPRSDHPYGGSPPTLEFPVNNPLRNPRSKRTPEKSGSELLTLPHGAVEQPECDRVLVPCWERWLSVEMFLGFLVLLGILALAISQGFTSLHVFIPGEVLTSAELYTFSWVYNGLDISGMVLGSLYVLAGLFVAPKLRMFPLSMMFSWNLCTVIRFIVTQVRFTDNVYWCQVQGFTRNLTVTVQNTFVFFSVVNMCMLVFHTRSTRKWKWLFLLVGWIWPALPAALLASMRQYVPTPWPGGCEPDPTAPIYLYAYALPVSLFTPACVIMLSIVSRHIIREVRLHPFTNTATLLKTLLRFQLFVSFYTISSCCSLILHRFQLFVSFYTISSCCSLILHRFQLFVSFYTIVILFLVALAWVLIGVPSTPPVFAVLYEIFNRSEVNFYPLIWGASSEVITAVRHRTAACRRRCRRHRKTDKTDGGRATPQLPEEEPMLNETFDNLSDAQRKAIPKGALISMGIQTAI</sequence>
<keyword evidence="4" id="KW-1185">Reference proteome</keyword>
<feature type="transmembrane region" description="Helical" evidence="2">
    <location>
        <begin position="240"/>
        <end position="257"/>
    </location>
</feature>
<feature type="transmembrane region" description="Helical" evidence="2">
    <location>
        <begin position="344"/>
        <end position="368"/>
    </location>
</feature>
<comment type="caution">
    <text evidence="3">The sequence shown here is derived from an EMBL/GenBank/DDBJ whole genome shotgun (WGS) entry which is preliminary data.</text>
</comment>
<evidence type="ECO:0000313" key="3">
    <source>
        <dbReference type="EMBL" id="KAJ4454137.1"/>
    </source>
</evidence>
<gene>
    <name evidence="3" type="ORF">PAPYR_11232</name>
</gene>
<accession>A0ABQ8U4A2</accession>
<evidence type="ECO:0000313" key="4">
    <source>
        <dbReference type="Proteomes" id="UP001141327"/>
    </source>
</evidence>
<feature type="compositionally biased region" description="Acidic residues" evidence="1">
    <location>
        <begin position="26"/>
        <end position="37"/>
    </location>
</feature>
<keyword evidence="2" id="KW-1133">Transmembrane helix</keyword>
<dbReference type="Gene3D" id="1.20.1070.10">
    <property type="entry name" value="Rhodopsin 7-helix transmembrane proteins"/>
    <property type="match status" value="1"/>
</dbReference>
<dbReference type="EMBL" id="JAPMOS010000182">
    <property type="protein sequence ID" value="KAJ4454137.1"/>
    <property type="molecule type" value="Genomic_DNA"/>
</dbReference>
<dbReference type="Proteomes" id="UP001141327">
    <property type="component" value="Unassembled WGS sequence"/>
</dbReference>
<organism evidence="3 4">
    <name type="scientific">Paratrimastix pyriformis</name>
    <dbReference type="NCBI Taxonomy" id="342808"/>
    <lineage>
        <taxon>Eukaryota</taxon>
        <taxon>Metamonada</taxon>
        <taxon>Preaxostyla</taxon>
        <taxon>Paratrimastigidae</taxon>
        <taxon>Paratrimastix</taxon>
    </lineage>
</organism>
<evidence type="ECO:0000256" key="2">
    <source>
        <dbReference type="SAM" id="Phobius"/>
    </source>
</evidence>
<feature type="transmembrane region" description="Helical" evidence="2">
    <location>
        <begin position="277"/>
        <end position="295"/>
    </location>
</feature>
<feature type="compositionally biased region" description="Basic and acidic residues" evidence="1">
    <location>
        <begin position="38"/>
        <end position="54"/>
    </location>
</feature>
<feature type="transmembrane region" description="Helical" evidence="2">
    <location>
        <begin position="304"/>
        <end position="324"/>
    </location>
</feature>
<feature type="transmembrane region" description="Helical" evidence="2">
    <location>
        <begin position="433"/>
        <end position="455"/>
    </location>
</feature>
<reference evidence="3" key="1">
    <citation type="journal article" date="2022" name="bioRxiv">
        <title>Genomics of Preaxostyla Flagellates Illuminates Evolutionary Transitions and the Path Towards Mitochondrial Loss.</title>
        <authorList>
            <person name="Novak L.V.F."/>
            <person name="Treitli S.C."/>
            <person name="Pyrih J."/>
            <person name="Halakuc P."/>
            <person name="Pipaliya S.V."/>
            <person name="Vacek V."/>
            <person name="Brzon O."/>
            <person name="Soukal P."/>
            <person name="Eme L."/>
            <person name="Dacks J.B."/>
            <person name="Karnkowska A."/>
            <person name="Elias M."/>
            <person name="Hampl V."/>
        </authorList>
    </citation>
    <scope>NUCLEOTIDE SEQUENCE</scope>
    <source>
        <strain evidence="3">RCP-MX</strain>
    </source>
</reference>
<feature type="transmembrane region" description="Helical" evidence="2">
    <location>
        <begin position="164"/>
        <end position="189"/>
    </location>
</feature>
<proteinExistence type="predicted"/>
<evidence type="ECO:0000256" key="1">
    <source>
        <dbReference type="SAM" id="MobiDB-lite"/>
    </source>
</evidence>
<name>A0ABQ8U4A2_9EUKA</name>
<feature type="transmembrane region" description="Helical" evidence="2">
    <location>
        <begin position="209"/>
        <end position="228"/>
    </location>
</feature>
<keyword evidence="2" id="KW-0472">Membrane</keyword>
<feature type="region of interest" description="Disordered" evidence="1">
    <location>
        <begin position="81"/>
        <end position="133"/>
    </location>
</feature>
<keyword evidence="2" id="KW-0812">Transmembrane</keyword>
<protein>
    <submittedName>
        <fullName evidence="3">Uncharacterized protein</fullName>
    </submittedName>
</protein>
<feature type="transmembrane region" description="Helical" evidence="2">
    <location>
        <begin position="389"/>
        <end position="413"/>
    </location>
</feature>